<evidence type="ECO:0000313" key="10">
    <source>
        <dbReference type="EMBL" id="ETZ89945.1"/>
    </source>
</evidence>
<evidence type="ECO:0000256" key="2">
    <source>
        <dbReference type="ARBA" id="ARBA00022630"/>
    </source>
</evidence>
<keyword evidence="2" id="KW-0285">Flavoprotein</keyword>
<dbReference type="CDD" id="cd00207">
    <property type="entry name" value="fer2"/>
    <property type="match status" value="1"/>
</dbReference>
<dbReference type="InterPro" id="IPR039261">
    <property type="entry name" value="FNR_nucleotide-bd"/>
</dbReference>
<evidence type="ECO:0000256" key="4">
    <source>
        <dbReference type="ARBA" id="ARBA00022723"/>
    </source>
</evidence>
<evidence type="ECO:0000256" key="3">
    <source>
        <dbReference type="ARBA" id="ARBA00022714"/>
    </source>
</evidence>
<evidence type="ECO:0000256" key="7">
    <source>
        <dbReference type="ARBA" id="ARBA00023014"/>
    </source>
</evidence>
<dbReference type="InterPro" id="IPR017938">
    <property type="entry name" value="Riboflavin_synthase-like_b-brl"/>
</dbReference>
<protein>
    <submittedName>
        <fullName evidence="10">2Fe-2S iron-sulfur cluster binding domain protein</fullName>
    </submittedName>
</protein>
<dbReference type="PROSITE" id="PS51384">
    <property type="entry name" value="FAD_FR"/>
    <property type="match status" value="1"/>
</dbReference>
<keyword evidence="4" id="KW-0479">Metal-binding</keyword>
<dbReference type="Pfam" id="PF00111">
    <property type="entry name" value="Fer2"/>
    <property type="match status" value="1"/>
</dbReference>
<dbReference type="Gene3D" id="3.10.20.30">
    <property type="match status" value="1"/>
</dbReference>
<name>A0A829PRW6_9MYCO</name>
<proteinExistence type="predicted"/>
<dbReference type="InterPro" id="IPR036010">
    <property type="entry name" value="2Fe-2S_ferredoxin-like_sf"/>
</dbReference>
<reference evidence="10 11" key="1">
    <citation type="submission" date="2014-01" db="EMBL/GenBank/DDBJ databases">
        <authorList>
            <person name="Zelazny A."/>
            <person name="Olivier K."/>
            <person name="Sampaio E.P."/>
            <person name="Holland S.M."/>
            <person name="Tallon L.J."/>
            <person name="Sadzewicz L.K."/>
            <person name="Sengamalay N."/>
            <person name="Fraser C.M."/>
            <person name="Hine E."/>
            <person name="Shefchek K.A."/>
            <person name="Das S.P."/>
            <person name="Shallom S.J."/>
            <person name="Agrawal S."/>
            <person name="Tettelin H."/>
        </authorList>
    </citation>
    <scope>NUCLEOTIDE SEQUENCE [LARGE SCALE GENOMIC DNA]</scope>
    <source>
        <strain evidence="10 11">MAB_030201_1075</strain>
    </source>
</reference>
<dbReference type="InterPro" id="IPR017927">
    <property type="entry name" value="FAD-bd_FR_type"/>
</dbReference>
<accession>A0A829PRW6</accession>
<evidence type="ECO:0000259" key="8">
    <source>
        <dbReference type="PROSITE" id="PS51085"/>
    </source>
</evidence>
<dbReference type="SUPFAM" id="SSF54292">
    <property type="entry name" value="2Fe-2S ferredoxin-like"/>
    <property type="match status" value="1"/>
</dbReference>
<organism evidence="10 11">
    <name type="scientific">Mycobacteroides abscessus MAB_030201_1075</name>
    <dbReference type="NCBI Taxonomy" id="1335410"/>
    <lineage>
        <taxon>Bacteria</taxon>
        <taxon>Bacillati</taxon>
        <taxon>Actinomycetota</taxon>
        <taxon>Actinomycetes</taxon>
        <taxon>Mycobacteriales</taxon>
        <taxon>Mycobacteriaceae</taxon>
        <taxon>Mycobacteroides</taxon>
        <taxon>Mycobacteroides abscessus</taxon>
    </lineage>
</organism>
<dbReference type="PROSITE" id="PS00197">
    <property type="entry name" value="2FE2S_FER_1"/>
    <property type="match status" value="1"/>
</dbReference>
<dbReference type="Gene3D" id="2.40.30.10">
    <property type="entry name" value="Translation factors"/>
    <property type="match status" value="1"/>
</dbReference>
<comment type="cofactor">
    <cofactor evidence="1">
        <name>FAD</name>
        <dbReference type="ChEBI" id="CHEBI:57692"/>
    </cofactor>
</comment>
<dbReference type="Gene3D" id="3.40.50.80">
    <property type="entry name" value="Nucleotide-binding domain of ferredoxin-NADP reductase (FNR) module"/>
    <property type="match status" value="1"/>
</dbReference>
<dbReference type="GO" id="GO:0046872">
    <property type="term" value="F:metal ion binding"/>
    <property type="evidence" value="ECO:0007669"/>
    <property type="project" value="UniProtKB-KW"/>
</dbReference>
<comment type="caution">
    <text evidence="10">The sequence shown here is derived from an EMBL/GenBank/DDBJ whole genome shotgun (WGS) entry which is preliminary data.</text>
</comment>
<evidence type="ECO:0000256" key="6">
    <source>
        <dbReference type="ARBA" id="ARBA00023004"/>
    </source>
</evidence>
<evidence type="ECO:0000256" key="1">
    <source>
        <dbReference type="ARBA" id="ARBA00001974"/>
    </source>
</evidence>
<dbReference type="PANTHER" id="PTHR47354:SF1">
    <property type="entry name" value="CARNITINE MONOOXYGENASE REDUCTASE SUBUNIT"/>
    <property type="match status" value="1"/>
</dbReference>
<evidence type="ECO:0000256" key="5">
    <source>
        <dbReference type="ARBA" id="ARBA00023002"/>
    </source>
</evidence>
<feature type="domain" description="FAD-binding FR-type" evidence="9">
    <location>
        <begin position="54"/>
        <end position="157"/>
    </location>
</feature>
<dbReference type="PROSITE" id="PS51085">
    <property type="entry name" value="2FE2S_FER_2"/>
    <property type="match status" value="1"/>
</dbReference>
<dbReference type="GO" id="GO:0051537">
    <property type="term" value="F:2 iron, 2 sulfur cluster binding"/>
    <property type="evidence" value="ECO:0007669"/>
    <property type="project" value="UniProtKB-KW"/>
</dbReference>
<dbReference type="PANTHER" id="PTHR47354">
    <property type="entry name" value="NADH OXIDOREDUCTASE HCR"/>
    <property type="match status" value="1"/>
</dbReference>
<dbReference type="InterPro" id="IPR012675">
    <property type="entry name" value="Beta-grasp_dom_sf"/>
</dbReference>
<keyword evidence="6" id="KW-0408">Iron</keyword>
<dbReference type="GO" id="GO:0016491">
    <property type="term" value="F:oxidoreductase activity"/>
    <property type="evidence" value="ECO:0007669"/>
    <property type="project" value="UniProtKB-KW"/>
</dbReference>
<keyword evidence="3" id="KW-0001">2Fe-2S</keyword>
<evidence type="ECO:0000313" key="11">
    <source>
        <dbReference type="Proteomes" id="UP000019854"/>
    </source>
</evidence>
<dbReference type="SUPFAM" id="SSF63380">
    <property type="entry name" value="Riboflavin synthase domain-like"/>
    <property type="match status" value="1"/>
</dbReference>
<feature type="domain" description="2Fe-2S ferredoxin-type" evidence="8">
    <location>
        <begin position="294"/>
        <end position="378"/>
    </location>
</feature>
<dbReference type="PRINTS" id="PR00409">
    <property type="entry name" value="PHDIOXRDTASE"/>
</dbReference>
<sequence>MSNGLRLRDVPADLYGRRKHSHALSLMTVAAPRLSRLTGLVVRADEPAQELMQRSTQQLIVRDMALVAIDDDVISLHLEAPDRTPLPRWWPGAHVQVQLPSGLIRHYSLCGDPANRRSYRIAVRRIPGGAGSAEIHETLTPGVVLGISNPHNAFPFVSANLSAVHGNIRMPVRPRRLRFIAGGIGITPILPMLARAQHRGADWSLFYAGRSRESLPFLTELGCYGNRATVHCDDIGGPPTLSELMGDIENADAVYCCGPPSMISSVAAAMADYPTVEFHFERFGSPPIKDGKAFEVELSRSGEILHVPAHRSILDVVRQVRPNTPYACKQGFCGTCRTRVLAGDPDHRDRRLTRTQEDNGDMLICVSRAASERLVLDL</sequence>
<evidence type="ECO:0000259" key="9">
    <source>
        <dbReference type="PROSITE" id="PS51384"/>
    </source>
</evidence>
<dbReference type="AlphaFoldDB" id="A0A829PRW6"/>
<dbReference type="InterPro" id="IPR001041">
    <property type="entry name" value="2Fe-2S_ferredoxin-type"/>
</dbReference>
<dbReference type="InterPro" id="IPR006058">
    <property type="entry name" value="2Fe2S_fd_BS"/>
</dbReference>
<gene>
    <name evidence="10" type="ORF">L829_3523</name>
</gene>
<keyword evidence="5" id="KW-0560">Oxidoreductase</keyword>
<dbReference type="CDD" id="cd06185">
    <property type="entry name" value="PDR_like"/>
    <property type="match status" value="1"/>
</dbReference>
<dbReference type="InterPro" id="IPR050415">
    <property type="entry name" value="MRET"/>
</dbReference>
<dbReference type="Proteomes" id="UP000019854">
    <property type="component" value="Unassembled WGS sequence"/>
</dbReference>
<dbReference type="EMBL" id="JAOX01000001">
    <property type="protein sequence ID" value="ETZ89945.1"/>
    <property type="molecule type" value="Genomic_DNA"/>
</dbReference>
<dbReference type="SUPFAM" id="SSF52343">
    <property type="entry name" value="Ferredoxin reductase-like, C-terminal NADP-linked domain"/>
    <property type="match status" value="1"/>
</dbReference>
<keyword evidence="7" id="KW-0411">Iron-sulfur</keyword>